<protein>
    <submittedName>
        <fullName evidence="9">MutT motif protein / mRNA de-capping protein</fullName>
    </submittedName>
</protein>
<dbReference type="Proteomes" id="UP000144311">
    <property type="component" value="Segment"/>
</dbReference>
<dbReference type="GO" id="GO:0046872">
    <property type="term" value="F:metal ion binding"/>
    <property type="evidence" value="ECO:0007669"/>
    <property type="project" value="UniProtKB-KW"/>
</dbReference>
<dbReference type="InterPro" id="IPR015797">
    <property type="entry name" value="NUDIX_hydrolase-like_dom_sf"/>
</dbReference>
<dbReference type="Gene3D" id="3.90.79.10">
    <property type="entry name" value="Nucleoside Triphosphate Pyrophosphohydrolase"/>
    <property type="match status" value="1"/>
</dbReference>
<evidence type="ECO:0000256" key="2">
    <source>
        <dbReference type="ARBA" id="ARBA00001946"/>
    </source>
</evidence>
<dbReference type="PROSITE" id="PS00893">
    <property type="entry name" value="NUDIX_BOX"/>
    <property type="match status" value="1"/>
</dbReference>
<dbReference type="InterPro" id="IPR000086">
    <property type="entry name" value="NUDIX_hydrolase_dom"/>
</dbReference>
<evidence type="ECO:0000256" key="4">
    <source>
        <dbReference type="ARBA" id="ARBA00022723"/>
    </source>
</evidence>
<keyword evidence="7" id="KW-0464">Manganese</keyword>
<dbReference type="InterPro" id="IPR003301">
    <property type="entry name" value="Vaccinia_D10_decapping"/>
</dbReference>
<reference evidence="9 10" key="2">
    <citation type="submission" date="2013-10" db="EMBL/GenBank/DDBJ databases">
        <title>The genome of epidemic Squirrel Poxvirus reveals novel virulence genes.</title>
        <authorList>
            <person name="Darby A.C."/>
            <person name="McInnes C.J."/>
            <person name="Kjaer K.H."/>
            <person name="Wood A.R."/>
            <person name="Hughes M."/>
            <person name="Martensen P.M."/>
            <person name="Radford A.D."/>
            <person name="Hall N."/>
            <person name="Chantrey J."/>
        </authorList>
    </citation>
    <scope>NUCLEOTIDE SEQUENCE [LARGE SCALE GENOMIC DNA]</scope>
    <source>
        <strain evidence="9">Red squirrel UK</strain>
    </source>
</reference>
<comment type="similarity">
    <text evidence="3">Belongs to the Nudix hydrolase family.</text>
</comment>
<dbReference type="OrthoDB" id="12271at10239"/>
<evidence type="ECO:0000256" key="1">
    <source>
        <dbReference type="ARBA" id="ARBA00001936"/>
    </source>
</evidence>
<gene>
    <name evidence="9" type="primary">D10R</name>
    <name evidence="9" type="ORF">SQPV_0810</name>
</gene>
<keyword evidence="4" id="KW-0479">Metal-binding</keyword>
<sequence>MTRGETVPECISRRNRKLARPLVCGDDTQRVSATAYVNQALETRRRISVCAILVTMDGKFLACQRRNSFLFSEIRRTRNTRRKLWLLSKHSRFLRASERRALERELDVPCAAEAPEHQDIIFPGGTPFSGEDAAACIARELKEETNVDGADVCLDTRFFIHARIDDLLIGRYFDTIYLLGAVWLTSEEIKKRFMENDEVCALTFLDALGEGPACDIVRYALSVSRLRCSGSLGSACAPLRALAAPPPHRSAKT</sequence>
<evidence type="ECO:0000313" key="9">
    <source>
        <dbReference type="EMBL" id="CCD83264.1"/>
    </source>
</evidence>
<keyword evidence="10" id="KW-1185">Reference proteome</keyword>
<evidence type="ECO:0000256" key="7">
    <source>
        <dbReference type="ARBA" id="ARBA00023211"/>
    </source>
</evidence>
<dbReference type="GeneID" id="18158359"/>
<evidence type="ECO:0000259" key="8">
    <source>
        <dbReference type="PROSITE" id="PS51462"/>
    </source>
</evidence>
<keyword evidence="5" id="KW-0378">Hydrolase</keyword>
<accession>U3UBI8</accession>
<comment type="cofactor">
    <cofactor evidence="2">
        <name>Mg(2+)</name>
        <dbReference type="ChEBI" id="CHEBI:18420"/>
    </cofactor>
</comment>
<evidence type="ECO:0000256" key="5">
    <source>
        <dbReference type="ARBA" id="ARBA00022801"/>
    </source>
</evidence>
<name>U3UBI8_9POXV</name>
<keyword evidence="6" id="KW-0460">Magnesium</keyword>
<dbReference type="InterPro" id="IPR020084">
    <property type="entry name" value="NUDIX_hydrolase_CS"/>
</dbReference>
<dbReference type="EMBL" id="HE601899">
    <property type="protein sequence ID" value="CCD83264.1"/>
    <property type="molecule type" value="Genomic_DNA"/>
</dbReference>
<reference evidence="9 10" key="1">
    <citation type="submission" date="2011-10" db="EMBL/GenBank/DDBJ databases">
        <authorList>
            <person name="Darby A."/>
        </authorList>
    </citation>
    <scope>NUCLEOTIDE SEQUENCE [LARGE SCALE GENOMIC DNA]</scope>
    <source>
        <strain evidence="9">Red squirrel UK</strain>
    </source>
</reference>
<comment type="cofactor">
    <cofactor evidence="1">
        <name>Mn(2+)</name>
        <dbReference type="ChEBI" id="CHEBI:29035"/>
    </cofactor>
</comment>
<evidence type="ECO:0000256" key="6">
    <source>
        <dbReference type="ARBA" id="ARBA00022842"/>
    </source>
</evidence>
<dbReference type="PROSITE" id="PS51462">
    <property type="entry name" value="NUDIX"/>
    <property type="match status" value="1"/>
</dbReference>
<dbReference type="Pfam" id="PF00293">
    <property type="entry name" value="NUDIX"/>
    <property type="match status" value="1"/>
</dbReference>
<evidence type="ECO:0000313" key="10">
    <source>
        <dbReference type="Proteomes" id="UP000144311"/>
    </source>
</evidence>
<dbReference type="KEGG" id="vg:18158359"/>
<dbReference type="GO" id="GO:0016791">
    <property type="term" value="F:phosphatase activity"/>
    <property type="evidence" value="ECO:0007669"/>
    <property type="project" value="InterPro"/>
</dbReference>
<dbReference type="Pfam" id="PF08476">
    <property type="entry name" value="VD10_N"/>
    <property type="match status" value="1"/>
</dbReference>
<dbReference type="RefSeq" id="YP_008658506.1">
    <property type="nucleotide sequence ID" value="NC_022563.1"/>
</dbReference>
<dbReference type="PRINTS" id="PR01364">
    <property type="entry name" value="VD10PROTEIN"/>
</dbReference>
<dbReference type="SUPFAM" id="SSF55811">
    <property type="entry name" value="Nudix"/>
    <property type="match status" value="1"/>
</dbReference>
<feature type="domain" description="Nudix hydrolase" evidence="8">
    <location>
        <begin position="43"/>
        <end position="227"/>
    </location>
</feature>
<evidence type="ECO:0000256" key="3">
    <source>
        <dbReference type="ARBA" id="ARBA00005582"/>
    </source>
</evidence>
<proteinExistence type="inferred from homology"/>
<dbReference type="InterPro" id="IPR013683">
    <property type="entry name" value="Vaccinia_D10_N"/>
</dbReference>
<organism evidence="9 10">
    <name type="scientific">Squirrelpox virus</name>
    <dbReference type="NCBI Taxonomy" id="240426"/>
    <lineage>
        <taxon>Viruses</taxon>
        <taxon>Varidnaviria</taxon>
        <taxon>Bamfordvirae</taxon>
        <taxon>Nucleocytoviricota</taxon>
        <taxon>Pokkesviricetes</taxon>
        <taxon>Chitovirales</taxon>
        <taxon>Poxviridae</taxon>
        <taxon>Chordopoxvirinae</taxon>
        <taxon>Sciuripoxvirus</taxon>
        <taxon>Sciuripoxvirus squirrelpox</taxon>
    </lineage>
</organism>